<keyword evidence="3" id="KW-1185">Reference proteome</keyword>
<dbReference type="InterPro" id="IPR036238">
    <property type="entry name" value="Transglutaminase_C_sf"/>
</dbReference>
<dbReference type="GO" id="GO:0003810">
    <property type="term" value="F:protein-glutamine gamma-glutamyltransferase activity"/>
    <property type="evidence" value="ECO:0007669"/>
    <property type="project" value="InterPro"/>
</dbReference>
<keyword evidence="2" id="KW-0808">Transferase</keyword>
<dbReference type="InterPro" id="IPR050779">
    <property type="entry name" value="Transglutaminase"/>
</dbReference>
<dbReference type="SUPFAM" id="SSF49309">
    <property type="entry name" value="Transglutaminase, two C-terminal domains"/>
    <property type="match status" value="2"/>
</dbReference>
<name>A0A4Z2EGK1_9TELE</name>
<accession>A0A4Z2EGK1</accession>
<proteinExistence type="predicted"/>
<evidence type="ECO:0000313" key="3">
    <source>
        <dbReference type="Proteomes" id="UP000314294"/>
    </source>
</evidence>
<dbReference type="PANTHER" id="PTHR11590">
    <property type="entry name" value="PROTEIN-GLUTAMINE GAMMA-GLUTAMYLTRANSFERASE"/>
    <property type="match status" value="1"/>
</dbReference>
<dbReference type="GO" id="GO:0005739">
    <property type="term" value="C:mitochondrion"/>
    <property type="evidence" value="ECO:0007669"/>
    <property type="project" value="TreeGrafter"/>
</dbReference>
<dbReference type="Pfam" id="PF00927">
    <property type="entry name" value="Transglut_C"/>
    <property type="match status" value="1"/>
</dbReference>
<sequence length="354" mass="39382">MLMKRREDVLLTLQRFCSPGSEEERKAFQKADHQNKLLQQQQSGGLQLAIKVTADMKKGCDFDVFAVVTNNTSGDKKCRLVFGSCSVSYTGRLGDNCGFKDLLNVELPPGGERRVGLRLNYSKYGGLLTEDNLIRLAALLMDYSTREATLAVRNIVLENPEIKVRILGEPKENRRLAAEITVHNPLPETLENCCFSIEGANLTAGGVISERFDSLRWLRVFHEVRATPRWSSSWGVAPRCDVIKLKSGEAKQGLQDGRQAGTMCPHHVSALCVRTMCPHHVSAPCVRTMCPHHVSAPCVRTMCPHYVSAPCVRTMCPHDASAPCVRTMRPHHVSARCVRTMCPHDVFMVSAIKE</sequence>
<dbReference type="PANTHER" id="PTHR11590:SF6">
    <property type="entry name" value="PROTEIN-GLUTAMINE GAMMA-GLUTAMYLTRANSFERASE 2"/>
    <property type="match status" value="1"/>
</dbReference>
<dbReference type="InterPro" id="IPR013783">
    <property type="entry name" value="Ig-like_fold"/>
</dbReference>
<dbReference type="Proteomes" id="UP000314294">
    <property type="component" value="Unassembled WGS sequence"/>
</dbReference>
<reference evidence="2 3" key="1">
    <citation type="submission" date="2019-03" db="EMBL/GenBank/DDBJ databases">
        <title>First draft genome of Liparis tanakae, snailfish: a comprehensive survey of snailfish specific genes.</title>
        <authorList>
            <person name="Kim W."/>
            <person name="Song I."/>
            <person name="Jeong J.-H."/>
            <person name="Kim D."/>
            <person name="Kim S."/>
            <person name="Ryu S."/>
            <person name="Song J.Y."/>
            <person name="Lee S.K."/>
        </authorList>
    </citation>
    <scope>NUCLEOTIDE SEQUENCE [LARGE SCALE GENOMIC DNA]</scope>
    <source>
        <tissue evidence="2">Muscle</tissue>
    </source>
</reference>
<dbReference type="OrthoDB" id="437511at2759"/>
<dbReference type="AlphaFoldDB" id="A0A4Z2EGK1"/>
<organism evidence="2 3">
    <name type="scientific">Liparis tanakae</name>
    <name type="common">Tanaka's snailfish</name>
    <dbReference type="NCBI Taxonomy" id="230148"/>
    <lineage>
        <taxon>Eukaryota</taxon>
        <taxon>Metazoa</taxon>
        <taxon>Chordata</taxon>
        <taxon>Craniata</taxon>
        <taxon>Vertebrata</taxon>
        <taxon>Euteleostomi</taxon>
        <taxon>Actinopterygii</taxon>
        <taxon>Neopterygii</taxon>
        <taxon>Teleostei</taxon>
        <taxon>Neoteleostei</taxon>
        <taxon>Acanthomorphata</taxon>
        <taxon>Eupercaria</taxon>
        <taxon>Perciformes</taxon>
        <taxon>Cottioidei</taxon>
        <taxon>Cottales</taxon>
        <taxon>Liparidae</taxon>
        <taxon>Liparis</taxon>
    </lineage>
</organism>
<protein>
    <submittedName>
        <fullName evidence="2">Protein-glutamine gamma-glutamyltransferase 2</fullName>
    </submittedName>
</protein>
<evidence type="ECO:0000313" key="2">
    <source>
        <dbReference type="EMBL" id="TNN27452.1"/>
    </source>
</evidence>
<comment type="caution">
    <text evidence="2">The sequence shown here is derived from an EMBL/GenBank/DDBJ whole genome shotgun (WGS) entry which is preliminary data.</text>
</comment>
<feature type="domain" description="Transglutaminase C-terminal" evidence="1">
    <location>
        <begin position="47"/>
        <end position="140"/>
    </location>
</feature>
<dbReference type="EMBL" id="SRLO01008285">
    <property type="protein sequence ID" value="TNN27452.1"/>
    <property type="molecule type" value="Genomic_DNA"/>
</dbReference>
<gene>
    <name evidence="2" type="primary">TGL2_1</name>
    <name evidence="2" type="ORF">EYF80_062404</name>
</gene>
<dbReference type="InterPro" id="IPR008958">
    <property type="entry name" value="Transglutaminase_C"/>
</dbReference>
<dbReference type="Gene3D" id="2.60.40.10">
    <property type="entry name" value="Immunoglobulins"/>
    <property type="match status" value="2"/>
</dbReference>
<evidence type="ECO:0000259" key="1">
    <source>
        <dbReference type="Pfam" id="PF00927"/>
    </source>
</evidence>